<keyword evidence="3" id="KW-1185">Reference proteome</keyword>
<evidence type="ECO:0000313" key="3">
    <source>
        <dbReference type="Proteomes" id="UP000664303"/>
    </source>
</evidence>
<comment type="caution">
    <text evidence="2">The sequence shown here is derived from an EMBL/GenBank/DDBJ whole genome shotgun (WGS) entry which is preliminary data.</text>
</comment>
<gene>
    <name evidence="2" type="ORF">JYP50_12710</name>
</gene>
<evidence type="ECO:0000313" key="2">
    <source>
        <dbReference type="EMBL" id="MBN7797462.1"/>
    </source>
</evidence>
<name>A0A939IMX7_9GAMM</name>
<dbReference type="AlphaFoldDB" id="A0A939IMX7"/>
<feature type="region of interest" description="Disordered" evidence="1">
    <location>
        <begin position="1"/>
        <end position="32"/>
    </location>
</feature>
<proteinExistence type="predicted"/>
<evidence type="ECO:0000256" key="1">
    <source>
        <dbReference type="SAM" id="MobiDB-lite"/>
    </source>
</evidence>
<organism evidence="2 3">
    <name type="scientific">Parahaliea mediterranea</name>
    <dbReference type="NCBI Taxonomy" id="651086"/>
    <lineage>
        <taxon>Bacteria</taxon>
        <taxon>Pseudomonadati</taxon>
        <taxon>Pseudomonadota</taxon>
        <taxon>Gammaproteobacteria</taxon>
        <taxon>Cellvibrionales</taxon>
        <taxon>Halieaceae</taxon>
        <taxon>Parahaliea</taxon>
    </lineage>
</organism>
<accession>A0A939IMX7</accession>
<sequence length="135" mass="14380">MDCEQDKQQLSAEATAAEERSPDKAGQSRRQFARSAAVGGAVMLTLGNRAAWGQGGGASKVCVSRATFASYTEPGFVVSASANDQRRADYDEVEAFQQFADRTGQTPKIQGDKVCVKAAQPASQAGQLDFSHFNE</sequence>
<reference evidence="2" key="1">
    <citation type="submission" date="2021-02" db="EMBL/GenBank/DDBJ databases">
        <title>PHA producing bacteria isolated from coastal sediment in Guangdong, Shenzhen.</title>
        <authorList>
            <person name="Zheng W."/>
            <person name="Yu S."/>
            <person name="Huang Y."/>
        </authorList>
    </citation>
    <scope>NUCLEOTIDE SEQUENCE</scope>
    <source>
        <strain evidence="2">TN14-10</strain>
    </source>
</reference>
<dbReference type="RefSeq" id="WP_206560907.1">
    <property type="nucleotide sequence ID" value="NZ_JAFKCZ010000008.1"/>
</dbReference>
<protein>
    <submittedName>
        <fullName evidence="2">Uncharacterized protein</fullName>
    </submittedName>
</protein>
<dbReference type="EMBL" id="JAFKCZ010000008">
    <property type="protein sequence ID" value="MBN7797462.1"/>
    <property type="molecule type" value="Genomic_DNA"/>
</dbReference>
<dbReference type="Proteomes" id="UP000664303">
    <property type="component" value="Unassembled WGS sequence"/>
</dbReference>